<reference evidence="12" key="1">
    <citation type="journal article" date="2014" name="Int. J. Syst. Evol. Microbiol.">
        <title>Complete genome sequence of Corynebacterium casei LMG S-19264T (=DSM 44701T), isolated from a smear-ripened cheese.</title>
        <authorList>
            <consortium name="US DOE Joint Genome Institute (JGI-PGF)"/>
            <person name="Walter F."/>
            <person name="Albersmeier A."/>
            <person name="Kalinowski J."/>
            <person name="Ruckert C."/>
        </authorList>
    </citation>
    <scope>NUCLEOTIDE SEQUENCE</scope>
    <source>
        <strain evidence="12">CGMCC 1.10749</strain>
    </source>
</reference>
<comment type="caution">
    <text evidence="12">The sequence shown here is derived from an EMBL/GenBank/DDBJ whole genome shotgun (WGS) entry which is preliminary data.</text>
</comment>
<dbReference type="SUPFAM" id="SSF52540">
    <property type="entry name" value="P-loop containing nucleoside triphosphate hydrolases"/>
    <property type="match status" value="1"/>
</dbReference>
<evidence type="ECO:0000256" key="7">
    <source>
        <dbReference type="ARBA" id="ARBA00034808"/>
    </source>
</evidence>
<evidence type="ECO:0000256" key="9">
    <source>
        <dbReference type="PROSITE-ProRule" id="PRU00560"/>
    </source>
</evidence>
<keyword evidence="3 9" id="KW-0347">Helicase</keyword>
<evidence type="ECO:0000256" key="6">
    <source>
        <dbReference type="ARBA" id="ARBA00034617"/>
    </source>
</evidence>
<dbReference type="GO" id="GO:0005524">
    <property type="term" value="F:ATP binding"/>
    <property type="evidence" value="ECO:0007669"/>
    <property type="project" value="UniProtKB-UniRule"/>
</dbReference>
<feature type="domain" description="UvrD-like helicase C-terminal" evidence="11">
    <location>
        <begin position="674"/>
        <end position="965"/>
    </location>
</feature>
<keyword evidence="1 9" id="KW-0547">Nucleotide-binding</keyword>
<dbReference type="InterPro" id="IPR014016">
    <property type="entry name" value="UvrD-like_ATP-bd"/>
</dbReference>
<comment type="catalytic activity">
    <reaction evidence="6">
        <text>Couples ATP hydrolysis with the unwinding of duplex DNA by translocating in the 3'-5' direction.</text>
        <dbReference type="EC" id="5.6.2.4"/>
    </reaction>
</comment>
<comment type="catalytic activity">
    <reaction evidence="8">
        <text>ATP + H2O = ADP + phosphate + H(+)</text>
        <dbReference type="Rhea" id="RHEA:13065"/>
        <dbReference type="ChEBI" id="CHEBI:15377"/>
        <dbReference type="ChEBI" id="CHEBI:15378"/>
        <dbReference type="ChEBI" id="CHEBI:30616"/>
        <dbReference type="ChEBI" id="CHEBI:43474"/>
        <dbReference type="ChEBI" id="CHEBI:456216"/>
        <dbReference type="EC" id="5.6.2.4"/>
    </reaction>
</comment>
<evidence type="ECO:0000256" key="4">
    <source>
        <dbReference type="ARBA" id="ARBA00022840"/>
    </source>
</evidence>
<keyword evidence="4 9" id="KW-0067">ATP-binding</keyword>
<dbReference type="Gene3D" id="1.10.486.10">
    <property type="entry name" value="PCRA, domain 4"/>
    <property type="match status" value="1"/>
</dbReference>
<evidence type="ECO:0000256" key="3">
    <source>
        <dbReference type="ARBA" id="ARBA00022806"/>
    </source>
</evidence>
<organism evidence="12 13">
    <name type="scientific">Knoellia flava</name>
    <dbReference type="NCBI Taxonomy" id="913969"/>
    <lineage>
        <taxon>Bacteria</taxon>
        <taxon>Bacillati</taxon>
        <taxon>Actinomycetota</taxon>
        <taxon>Actinomycetes</taxon>
        <taxon>Micrococcales</taxon>
        <taxon>Intrasporangiaceae</taxon>
        <taxon>Knoellia</taxon>
    </lineage>
</organism>
<dbReference type="EC" id="5.6.2.4" evidence="7"/>
<accession>A0A8H9FVD6</accession>
<dbReference type="Pfam" id="PF13361">
    <property type="entry name" value="UvrD_C"/>
    <property type="match status" value="1"/>
</dbReference>
<dbReference type="Gene3D" id="3.40.50.300">
    <property type="entry name" value="P-loop containing nucleotide triphosphate hydrolases"/>
    <property type="match status" value="3"/>
</dbReference>
<dbReference type="AlphaFoldDB" id="A0A8H9FVD6"/>
<evidence type="ECO:0000256" key="1">
    <source>
        <dbReference type="ARBA" id="ARBA00022741"/>
    </source>
</evidence>
<evidence type="ECO:0000256" key="2">
    <source>
        <dbReference type="ARBA" id="ARBA00022801"/>
    </source>
</evidence>
<keyword evidence="5" id="KW-0413">Isomerase</keyword>
<dbReference type="GO" id="GO:0003677">
    <property type="term" value="F:DNA binding"/>
    <property type="evidence" value="ECO:0007669"/>
    <property type="project" value="InterPro"/>
</dbReference>
<dbReference type="InterPro" id="IPR027417">
    <property type="entry name" value="P-loop_NTPase"/>
</dbReference>
<keyword evidence="2 9" id="KW-0378">Hydrolase</keyword>
<proteinExistence type="predicted"/>
<protein>
    <recommendedName>
        <fullName evidence="7">DNA 3'-5' helicase</fullName>
        <ecNumber evidence="7">5.6.2.4</ecNumber>
    </recommendedName>
</protein>
<evidence type="ECO:0000259" key="10">
    <source>
        <dbReference type="PROSITE" id="PS51198"/>
    </source>
</evidence>
<dbReference type="InterPro" id="IPR014017">
    <property type="entry name" value="DNA_helicase_UvrD-like_C"/>
</dbReference>
<evidence type="ECO:0000259" key="11">
    <source>
        <dbReference type="PROSITE" id="PS51217"/>
    </source>
</evidence>
<dbReference type="GO" id="GO:0016787">
    <property type="term" value="F:hydrolase activity"/>
    <property type="evidence" value="ECO:0007669"/>
    <property type="project" value="UniProtKB-UniRule"/>
</dbReference>
<dbReference type="PROSITE" id="PS51217">
    <property type="entry name" value="UVRD_HELICASE_CTER"/>
    <property type="match status" value="1"/>
</dbReference>
<dbReference type="GO" id="GO:0043138">
    <property type="term" value="F:3'-5' DNA helicase activity"/>
    <property type="evidence" value="ECO:0007669"/>
    <property type="project" value="UniProtKB-EC"/>
</dbReference>
<sequence>MDEAAPLWQRCERAWAEWLGANEYAVFNAAGAVGNAPGTSAPMIRADGRLLRAPDIHTTKQQVTEYWEVKSRSRSDVDELTGEREHWMELAVFRDYVAVARVTGARVWVVLFEAPTAIAEGRWLRIEVRDLRDSGRRGRKLGRDGTDVEAWIWPVGAMTVIHGPAVGDTADAPLLPEDGGATPIPDAEYDLVARRGRRRRAVVEPDPAVPVSIAESVIDQDPVVGLDFLRRRLGVPALPAYSVLALAPDPARIEDLLALLDYGIRVFVVSEEPLEWSMDPQSLRAFVASRLLEWAQVGESVGPPLWVVDGQIPPAAQARVSRALDLADASGGMNARQYRVVHADPDSDVMIVAGAGTGKTETMAERIVFLLATYALGSTPEGTPPRHMRADQIALVTFTRDAASEMRGRIARTLMLRQRLSSRCALPVLAWLMQLSGADISTIHSFAKRTVSRSGGALGVSPGFRVSRLTMTWRALVDRALSPVLEDLYRRFGDEVPAAYEWERHLQEVWESLANNGVDLLDFAGTGSGPVVAWGDSPGGELSREVVSATQLVLTQVAERFRVECLAQQATPMDQLVSLAISGLNASRSSPKHIRYLFVDEFQDTDARQMELLLTVRERLGARLFVVGDPKQGVYRFRGAAGDAFTQFRDLWTARGLEPFQPPFLLTRNFRSGQALLNSLHPYFTAWGGRRLLEYSAQDRLLPRAAVVDRSEPAALTPVRWGHESDLAASQALAWRADDEGATIGILCRQNWQALQVQRAIRELGGSCEIRIGGDFFRSPAVRELRVLLEAVASPSDDAALLELVETRWAAGILTGEAPVGLTGQWGEGPIETMAWSARLAALNDGESIVRADLEGLRQRVIALAGQLDSMPTLAWVVECNRAFGPATCSRPEADDDVERARYLRCFDQLVTRMDAQFANAPASLESVLFWLRLQVATNFTEDEDAEAEATPGRTIALTVHKAKGAEFDYVLVPWTTTPFRRRKYVNRATVLREDGMPRLAWEWKPFRGEFTNVATADAGLWQRDDSETAQEETRLLYVAMTRAKRRLTVFVPERLPQTTDNWAGLLAAGGA</sequence>
<dbReference type="Proteomes" id="UP000628079">
    <property type="component" value="Unassembled WGS sequence"/>
</dbReference>
<dbReference type="InterPro" id="IPR000212">
    <property type="entry name" value="DNA_helicase_UvrD/REP"/>
</dbReference>
<feature type="domain" description="UvrD-like helicase ATP-binding" evidence="10">
    <location>
        <begin position="332"/>
        <end position="673"/>
    </location>
</feature>
<evidence type="ECO:0000313" key="12">
    <source>
        <dbReference type="EMBL" id="GGB90056.1"/>
    </source>
</evidence>
<evidence type="ECO:0000256" key="8">
    <source>
        <dbReference type="ARBA" id="ARBA00048988"/>
    </source>
</evidence>
<dbReference type="PANTHER" id="PTHR11070">
    <property type="entry name" value="UVRD / RECB / PCRA DNA HELICASE FAMILY MEMBER"/>
    <property type="match status" value="1"/>
</dbReference>
<dbReference type="Pfam" id="PF00580">
    <property type="entry name" value="UvrD-helicase"/>
    <property type="match status" value="1"/>
</dbReference>
<dbReference type="GO" id="GO:0000725">
    <property type="term" value="P:recombinational repair"/>
    <property type="evidence" value="ECO:0007669"/>
    <property type="project" value="TreeGrafter"/>
</dbReference>
<name>A0A8H9FVD6_9MICO</name>
<dbReference type="PROSITE" id="PS51198">
    <property type="entry name" value="UVRD_HELICASE_ATP_BIND"/>
    <property type="match status" value="1"/>
</dbReference>
<dbReference type="PANTHER" id="PTHR11070:SF2">
    <property type="entry name" value="ATP-DEPENDENT DNA HELICASE SRS2"/>
    <property type="match status" value="1"/>
</dbReference>
<evidence type="ECO:0000313" key="13">
    <source>
        <dbReference type="Proteomes" id="UP000628079"/>
    </source>
</evidence>
<dbReference type="EMBL" id="BMEA01000005">
    <property type="protein sequence ID" value="GGB90056.1"/>
    <property type="molecule type" value="Genomic_DNA"/>
</dbReference>
<feature type="binding site" evidence="9">
    <location>
        <begin position="353"/>
        <end position="360"/>
    </location>
    <ligand>
        <name>ATP</name>
        <dbReference type="ChEBI" id="CHEBI:30616"/>
    </ligand>
</feature>
<reference evidence="12" key="2">
    <citation type="submission" date="2020-09" db="EMBL/GenBank/DDBJ databases">
        <authorList>
            <person name="Sun Q."/>
            <person name="Zhou Y."/>
        </authorList>
    </citation>
    <scope>NUCLEOTIDE SEQUENCE</scope>
    <source>
        <strain evidence="12">CGMCC 1.10749</strain>
    </source>
</reference>
<dbReference type="RefSeq" id="WP_035946372.1">
    <property type="nucleotide sequence ID" value="NZ_BMEA01000005.1"/>
</dbReference>
<dbReference type="CDD" id="cd17932">
    <property type="entry name" value="DEXQc_UvrD"/>
    <property type="match status" value="1"/>
</dbReference>
<evidence type="ECO:0000256" key="5">
    <source>
        <dbReference type="ARBA" id="ARBA00023235"/>
    </source>
</evidence>
<gene>
    <name evidence="12" type="ORF">GCM10011314_32400</name>
</gene>